<proteinExistence type="predicted"/>
<evidence type="ECO:0000313" key="2">
    <source>
        <dbReference type="EMBL" id="GMF46097.1"/>
    </source>
</evidence>
<dbReference type="EMBL" id="BSXT01001918">
    <property type="protein sequence ID" value="GMF46097.1"/>
    <property type="molecule type" value="Genomic_DNA"/>
</dbReference>
<dbReference type="OrthoDB" id="145430at2759"/>
<gene>
    <name evidence="2" type="ORF">Pfra01_001682600</name>
</gene>
<feature type="region of interest" description="Disordered" evidence="1">
    <location>
        <begin position="27"/>
        <end position="48"/>
    </location>
</feature>
<accession>A0A9W7CWY4</accession>
<dbReference type="AlphaFoldDB" id="A0A9W7CWY4"/>
<name>A0A9W7CWY4_9STRA</name>
<evidence type="ECO:0000256" key="1">
    <source>
        <dbReference type="SAM" id="MobiDB-lite"/>
    </source>
</evidence>
<keyword evidence="3" id="KW-1185">Reference proteome</keyword>
<reference evidence="2" key="1">
    <citation type="submission" date="2023-04" db="EMBL/GenBank/DDBJ databases">
        <title>Phytophthora fragariaefolia NBRC 109709.</title>
        <authorList>
            <person name="Ichikawa N."/>
            <person name="Sato H."/>
            <person name="Tonouchi N."/>
        </authorList>
    </citation>
    <scope>NUCLEOTIDE SEQUENCE</scope>
    <source>
        <strain evidence="2">NBRC 109709</strain>
    </source>
</reference>
<dbReference type="Proteomes" id="UP001165121">
    <property type="component" value="Unassembled WGS sequence"/>
</dbReference>
<evidence type="ECO:0000313" key="3">
    <source>
        <dbReference type="Proteomes" id="UP001165121"/>
    </source>
</evidence>
<feature type="compositionally biased region" description="Polar residues" evidence="1">
    <location>
        <begin position="31"/>
        <end position="41"/>
    </location>
</feature>
<comment type="caution">
    <text evidence="2">The sequence shown here is derived from an EMBL/GenBank/DDBJ whole genome shotgun (WGS) entry which is preliminary data.</text>
</comment>
<sequence>MTPRLLLKPGQPCGDATPLLELAVQPPAVASHSSTPQQPVEGQSLVDDPVDSTAIKTAFWSEMRTARAVNNASIGLEYLDELAESLLDGDRHAKLKGLVVLPSAPNV</sequence>
<protein>
    <submittedName>
        <fullName evidence="2">Unnamed protein product</fullName>
    </submittedName>
</protein>
<organism evidence="2 3">
    <name type="scientific">Phytophthora fragariaefolia</name>
    <dbReference type="NCBI Taxonomy" id="1490495"/>
    <lineage>
        <taxon>Eukaryota</taxon>
        <taxon>Sar</taxon>
        <taxon>Stramenopiles</taxon>
        <taxon>Oomycota</taxon>
        <taxon>Peronosporomycetes</taxon>
        <taxon>Peronosporales</taxon>
        <taxon>Peronosporaceae</taxon>
        <taxon>Phytophthora</taxon>
    </lineage>
</organism>